<dbReference type="InterPro" id="IPR017099">
    <property type="entry name" value="UCP037053"/>
</dbReference>
<dbReference type="PATRIC" id="fig|230361.4.peg.1828"/>
<name>A0A0U3ELT0_9EURY</name>
<dbReference type="KEGG" id="mmil:sm9_1766"/>
<evidence type="ECO:0008006" key="3">
    <source>
        <dbReference type="Google" id="ProtNLM"/>
    </source>
</evidence>
<evidence type="ECO:0000313" key="2">
    <source>
        <dbReference type="Proteomes" id="UP000067738"/>
    </source>
</evidence>
<keyword evidence="2" id="KW-1185">Reference proteome</keyword>
<dbReference type="OrthoDB" id="52973at2157"/>
<dbReference type="AlphaFoldDB" id="A0A0U3ELT0"/>
<dbReference type="GeneID" id="26736709"/>
<gene>
    <name evidence="1" type="ORF">sm9_1766</name>
</gene>
<protein>
    <recommendedName>
        <fullName evidence="3">DUF2098 domain-containing protein</fullName>
    </recommendedName>
</protein>
<evidence type="ECO:0000313" key="1">
    <source>
        <dbReference type="EMBL" id="ALT69533.1"/>
    </source>
</evidence>
<accession>A0A0U3ELT0</accession>
<dbReference type="Proteomes" id="UP000067738">
    <property type="component" value="Chromosome"/>
</dbReference>
<proteinExistence type="predicted"/>
<dbReference type="RefSeq" id="WP_058739763.1">
    <property type="nucleotide sequence ID" value="NZ_CP011266.1"/>
</dbReference>
<organism evidence="1 2">
    <name type="scientific">Methanobrevibacter millerae</name>
    <dbReference type="NCBI Taxonomy" id="230361"/>
    <lineage>
        <taxon>Archaea</taxon>
        <taxon>Methanobacteriati</taxon>
        <taxon>Methanobacteriota</taxon>
        <taxon>Methanomada group</taxon>
        <taxon>Methanobacteria</taxon>
        <taxon>Methanobacteriales</taxon>
        <taxon>Methanobacteriaceae</taxon>
        <taxon>Methanobrevibacter</taxon>
    </lineage>
</organism>
<dbReference type="InterPro" id="IPR019209">
    <property type="entry name" value="DUF2098"/>
</dbReference>
<dbReference type="EMBL" id="CP011266">
    <property type="protein sequence ID" value="ALT69533.1"/>
    <property type="molecule type" value="Genomic_DNA"/>
</dbReference>
<sequence length="98" mass="11044">MAFDARDKEISIDDHVRYVDTGTVGKVLDTKTEDEIGWVLIDKTNLWYKSKLVEILDEKDINIKNTPTGRDIDIEDLKEKAAKLENMEMDSSVAEGGG</sequence>
<reference evidence="1 2" key="1">
    <citation type="submission" date="2015-04" db="EMBL/GenBank/DDBJ databases">
        <title>The complete genome sequence of the rumen methanogen Methanobrevibacter millerae SM9.</title>
        <authorList>
            <person name="Leahy S.C."/>
            <person name="Kelly W.J."/>
            <person name="Pacheco D.M."/>
            <person name="Li D."/>
            <person name="Altermann E."/>
            <person name="Attwood G.T."/>
        </authorList>
    </citation>
    <scope>NUCLEOTIDE SEQUENCE [LARGE SCALE GENOMIC DNA]</scope>
    <source>
        <strain evidence="1 2">SM9</strain>
    </source>
</reference>
<dbReference type="PIRSF" id="PIRSF037053">
    <property type="entry name" value="UCP037053"/>
    <property type="match status" value="1"/>
</dbReference>
<dbReference type="Pfam" id="PF09871">
    <property type="entry name" value="DUF2098"/>
    <property type="match status" value="1"/>
</dbReference>